<dbReference type="Proteomes" id="UP000273278">
    <property type="component" value="Chromosome"/>
</dbReference>
<protein>
    <submittedName>
        <fullName evidence="1">Uncharacterized protein</fullName>
    </submittedName>
</protein>
<name>A0A3G3IIV6_9ARCH</name>
<organism evidence="1 2">
    <name type="scientific">Methanomethylophilus alvi</name>
    <dbReference type="NCBI Taxonomy" id="1291540"/>
    <lineage>
        <taxon>Archaea</taxon>
        <taxon>Methanobacteriati</taxon>
        <taxon>Thermoplasmatota</taxon>
        <taxon>Thermoplasmata</taxon>
        <taxon>Methanomassiliicoccales</taxon>
        <taxon>Methanomethylophilaceae</taxon>
        <taxon>Methanomethylophilus</taxon>
    </lineage>
</organism>
<dbReference type="AlphaFoldDB" id="A0A3G3IIV6"/>
<evidence type="ECO:0000313" key="1">
    <source>
        <dbReference type="EMBL" id="AYQ55638.1"/>
    </source>
</evidence>
<proteinExistence type="predicted"/>
<gene>
    <name evidence="1" type="ORF">BKD89_07520</name>
</gene>
<dbReference type="OMA" id="GGWMKIM"/>
<accession>A0A3G3IIV6</accession>
<dbReference type="EMBL" id="CP017686">
    <property type="protein sequence ID" value="AYQ55638.1"/>
    <property type="molecule type" value="Genomic_DNA"/>
</dbReference>
<dbReference type="SMR" id="A0A3G3IIV6"/>
<evidence type="ECO:0000313" key="2">
    <source>
        <dbReference type="Proteomes" id="UP000273278"/>
    </source>
</evidence>
<reference evidence="1 2" key="1">
    <citation type="submission" date="2016-10" db="EMBL/GenBank/DDBJ databases">
        <title>Complete genome of the TMA-utilizing, human hosted archaeon Methanomethylophilus alvus Gen. nov, sp. nov., strain Mx-05, derived from a pure culture.</title>
        <authorList>
            <person name="Brugere J.-F."/>
            <person name="Ben Hania W."/>
            <person name="Chaudhary P.P."/>
            <person name="Gaci N."/>
            <person name="Borrel G."/>
            <person name="Cao Van Tuat L."/>
            <person name="Fardeau M.-L."/>
            <person name="Harris H.M.B."/>
            <person name="O'Toole P.W."/>
            <person name="Ollivier B."/>
        </authorList>
    </citation>
    <scope>NUCLEOTIDE SEQUENCE [LARGE SCALE GENOMIC DNA]</scope>
    <source>
        <strain evidence="1 2">Mx-05</strain>
    </source>
</reference>
<sequence length="70" mass="7930">MQKIAFEKAKNIAKIKGLKPGKVKGTSGVQFTKGTNNRLDVITWDEFEEILAERKLAIYESGGWMKIMKD</sequence>